<keyword evidence="7" id="KW-0695">RNA-directed DNA polymerase</keyword>
<feature type="domain" description="Integrase catalytic" evidence="10">
    <location>
        <begin position="1"/>
        <end position="117"/>
    </location>
</feature>
<sequence length="226" mass="25585">MFIEWKSMVEKSTGKKLKVLISNNGGKFTSNEFIAYLTSEGIKHELTIPRTPEQNGVAERANSTLIESLLGRSLVHCSLSEKQKPQKALSGSKPKVNHLRVFGCVYYAHIAKKEWSKLDSKGKKCVLLGYGNAIKVFNEERFGFEKESKTSDTSIIFELYHNNINELAVDDDVTPLVLIQRNLLLYPLNQTYVHLFNQSYIGLTEKDINTIIILILTLLKAMNHVP</sequence>
<dbReference type="PANTHER" id="PTHR42648:SF11">
    <property type="entry name" value="TRANSPOSON TY4-P GAG-POL POLYPROTEIN"/>
    <property type="match status" value="1"/>
</dbReference>
<evidence type="ECO:0000256" key="7">
    <source>
        <dbReference type="ARBA" id="ARBA00022918"/>
    </source>
</evidence>
<dbReference type="AlphaFoldDB" id="A0A1X7VCR3"/>
<dbReference type="InterPro" id="IPR057670">
    <property type="entry name" value="SH3_retrovirus"/>
</dbReference>
<evidence type="ECO:0000256" key="5">
    <source>
        <dbReference type="ARBA" id="ARBA00022842"/>
    </source>
</evidence>
<dbReference type="InParanoid" id="A0A1X7VCR3"/>
<reference evidence="11" key="1">
    <citation type="submission" date="2017-05" db="UniProtKB">
        <authorList>
            <consortium name="EnsemblMetazoa"/>
        </authorList>
    </citation>
    <scope>IDENTIFICATION</scope>
</reference>
<dbReference type="PROSITE" id="PS50994">
    <property type="entry name" value="INTEGRASE"/>
    <property type="match status" value="1"/>
</dbReference>
<dbReference type="InterPro" id="IPR039537">
    <property type="entry name" value="Retrotran_Ty1/copia-like"/>
</dbReference>
<dbReference type="GO" id="GO:0003676">
    <property type="term" value="F:nucleic acid binding"/>
    <property type="evidence" value="ECO:0007669"/>
    <property type="project" value="InterPro"/>
</dbReference>
<keyword evidence="1" id="KW-0540">Nuclease</keyword>
<keyword evidence="8" id="KW-0548">Nucleotidyltransferase</keyword>
<dbReference type="GO" id="GO:0015074">
    <property type="term" value="P:DNA integration"/>
    <property type="evidence" value="ECO:0007669"/>
    <property type="project" value="UniProtKB-KW"/>
</dbReference>
<evidence type="ECO:0000256" key="9">
    <source>
        <dbReference type="ARBA" id="ARBA00023172"/>
    </source>
</evidence>
<accession>A0A1X7VCR3</accession>
<keyword evidence="3" id="KW-0255">Endonuclease</keyword>
<keyword evidence="8" id="KW-0808">Transferase</keyword>
<evidence type="ECO:0000259" key="10">
    <source>
        <dbReference type="PROSITE" id="PS50994"/>
    </source>
</evidence>
<dbReference type="GO" id="GO:0003887">
    <property type="term" value="F:DNA-directed DNA polymerase activity"/>
    <property type="evidence" value="ECO:0007669"/>
    <property type="project" value="UniProtKB-KW"/>
</dbReference>
<keyword evidence="9" id="KW-0233">DNA recombination</keyword>
<dbReference type="STRING" id="400682.A0A1X7VCR3"/>
<dbReference type="PANTHER" id="PTHR42648">
    <property type="entry name" value="TRANSPOSASE, PUTATIVE-RELATED"/>
    <property type="match status" value="1"/>
</dbReference>
<evidence type="ECO:0000256" key="1">
    <source>
        <dbReference type="ARBA" id="ARBA00022722"/>
    </source>
</evidence>
<evidence type="ECO:0000313" key="11">
    <source>
        <dbReference type="EnsemblMetazoa" id="Aqu2.1.37307_001"/>
    </source>
</evidence>
<evidence type="ECO:0000256" key="2">
    <source>
        <dbReference type="ARBA" id="ARBA00022723"/>
    </source>
</evidence>
<keyword evidence="5" id="KW-0460">Magnesium</keyword>
<keyword evidence="8" id="KW-0239">DNA-directed DNA polymerase</keyword>
<dbReference type="eggNOG" id="KOG0017">
    <property type="taxonomic scope" value="Eukaryota"/>
</dbReference>
<dbReference type="GO" id="GO:0006310">
    <property type="term" value="P:DNA recombination"/>
    <property type="evidence" value="ECO:0007669"/>
    <property type="project" value="UniProtKB-KW"/>
</dbReference>
<dbReference type="GO" id="GO:0003964">
    <property type="term" value="F:RNA-directed DNA polymerase activity"/>
    <property type="evidence" value="ECO:0007669"/>
    <property type="project" value="UniProtKB-KW"/>
</dbReference>
<dbReference type="GO" id="GO:0004519">
    <property type="term" value="F:endonuclease activity"/>
    <property type="evidence" value="ECO:0007669"/>
    <property type="project" value="UniProtKB-KW"/>
</dbReference>
<evidence type="ECO:0000256" key="8">
    <source>
        <dbReference type="ARBA" id="ARBA00022932"/>
    </source>
</evidence>
<organism evidence="11">
    <name type="scientific">Amphimedon queenslandica</name>
    <name type="common">Sponge</name>
    <dbReference type="NCBI Taxonomy" id="400682"/>
    <lineage>
        <taxon>Eukaryota</taxon>
        <taxon>Metazoa</taxon>
        <taxon>Porifera</taxon>
        <taxon>Demospongiae</taxon>
        <taxon>Heteroscleromorpha</taxon>
        <taxon>Haplosclerida</taxon>
        <taxon>Niphatidae</taxon>
        <taxon>Amphimedon</taxon>
    </lineage>
</organism>
<dbReference type="GO" id="GO:0046872">
    <property type="term" value="F:metal ion binding"/>
    <property type="evidence" value="ECO:0007669"/>
    <property type="project" value="UniProtKB-KW"/>
</dbReference>
<proteinExistence type="predicted"/>
<dbReference type="InterPro" id="IPR001584">
    <property type="entry name" value="Integrase_cat-core"/>
</dbReference>
<dbReference type="InterPro" id="IPR012337">
    <property type="entry name" value="RNaseH-like_sf"/>
</dbReference>
<evidence type="ECO:0000256" key="3">
    <source>
        <dbReference type="ARBA" id="ARBA00022759"/>
    </source>
</evidence>
<name>A0A1X7VCR3_AMPQE</name>
<dbReference type="SUPFAM" id="SSF53098">
    <property type="entry name" value="Ribonuclease H-like"/>
    <property type="match status" value="1"/>
</dbReference>
<evidence type="ECO:0000256" key="4">
    <source>
        <dbReference type="ARBA" id="ARBA00022801"/>
    </source>
</evidence>
<evidence type="ECO:0000256" key="6">
    <source>
        <dbReference type="ARBA" id="ARBA00022908"/>
    </source>
</evidence>
<dbReference type="InterPro" id="IPR036397">
    <property type="entry name" value="RNaseH_sf"/>
</dbReference>
<keyword evidence="2" id="KW-0479">Metal-binding</keyword>
<dbReference type="EnsemblMetazoa" id="Aqu2.1.37307_001">
    <property type="protein sequence ID" value="Aqu2.1.37307_001"/>
    <property type="gene ID" value="Aqu2.1.37307"/>
</dbReference>
<keyword evidence="6" id="KW-0229">DNA integration</keyword>
<dbReference type="Pfam" id="PF25597">
    <property type="entry name" value="SH3_retrovirus"/>
    <property type="match status" value="1"/>
</dbReference>
<dbReference type="Gene3D" id="3.30.420.10">
    <property type="entry name" value="Ribonuclease H-like superfamily/Ribonuclease H"/>
    <property type="match status" value="1"/>
</dbReference>
<keyword evidence="4" id="KW-0378">Hydrolase</keyword>
<protein>
    <recommendedName>
        <fullName evidence="10">Integrase catalytic domain-containing protein</fullName>
    </recommendedName>
</protein>
<dbReference type="GO" id="GO:0016787">
    <property type="term" value="F:hydrolase activity"/>
    <property type="evidence" value="ECO:0007669"/>
    <property type="project" value="UniProtKB-KW"/>
</dbReference>